<protein>
    <recommendedName>
        <fullName evidence="2">EGF-like domain-containing protein</fullName>
    </recommendedName>
</protein>
<comment type="caution">
    <text evidence="3">The sequence shown here is derived from an EMBL/GenBank/DDBJ whole genome shotgun (WGS) entry which is preliminary data.</text>
</comment>
<dbReference type="Proteomes" id="UP001211065">
    <property type="component" value="Unassembled WGS sequence"/>
</dbReference>
<accession>A0AAD5U0Z4</accession>
<evidence type="ECO:0000313" key="4">
    <source>
        <dbReference type="Proteomes" id="UP001211065"/>
    </source>
</evidence>
<evidence type="ECO:0000256" key="1">
    <source>
        <dbReference type="PROSITE-ProRule" id="PRU00076"/>
    </source>
</evidence>
<keyword evidence="4" id="KW-1185">Reference proteome</keyword>
<name>A0AAD5U0Z4_9FUNG</name>
<dbReference type="PROSITE" id="PS50026">
    <property type="entry name" value="EGF_3"/>
    <property type="match status" value="1"/>
</dbReference>
<dbReference type="AlphaFoldDB" id="A0AAD5U0Z4"/>
<dbReference type="EMBL" id="JADGJW010000433">
    <property type="protein sequence ID" value="KAJ3217311.1"/>
    <property type="molecule type" value="Genomic_DNA"/>
</dbReference>
<feature type="domain" description="EGF-like" evidence="2">
    <location>
        <begin position="19"/>
        <end position="53"/>
    </location>
</feature>
<gene>
    <name evidence="3" type="ORF">HK099_005524</name>
</gene>
<dbReference type="PROSITE" id="PS01186">
    <property type="entry name" value="EGF_2"/>
    <property type="match status" value="1"/>
</dbReference>
<organism evidence="3 4">
    <name type="scientific">Clydaea vesicula</name>
    <dbReference type="NCBI Taxonomy" id="447962"/>
    <lineage>
        <taxon>Eukaryota</taxon>
        <taxon>Fungi</taxon>
        <taxon>Fungi incertae sedis</taxon>
        <taxon>Chytridiomycota</taxon>
        <taxon>Chytridiomycota incertae sedis</taxon>
        <taxon>Chytridiomycetes</taxon>
        <taxon>Lobulomycetales</taxon>
        <taxon>Lobulomycetaceae</taxon>
        <taxon>Clydaea</taxon>
    </lineage>
</organism>
<evidence type="ECO:0000259" key="2">
    <source>
        <dbReference type="PROSITE" id="PS50026"/>
    </source>
</evidence>
<feature type="disulfide bond" evidence="1">
    <location>
        <begin position="43"/>
        <end position="52"/>
    </location>
</feature>
<dbReference type="InterPro" id="IPR000742">
    <property type="entry name" value="EGF"/>
</dbReference>
<dbReference type="PROSITE" id="PS00022">
    <property type="entry name" value="EGF_1"/>
    <property type="match status" value="1"/>
</dbReference>
<comment type="caution">
    <text evidence="1">Lacks conserved residue(s) required for the propagation of feature annotation.</text>
</comment>
<sequence length="223" mass="24856">MSNTNYYSSLYAPPNPECFNCLLPAFECYNYANCSSYSGKCICPPGFGGDDCSNPLCDSLPKKERMKRPPDQKSCTCDEGWSGINCNLCETDAACNPMMEVEGQNGTCYKGAITVKNSFVQCDVTNPSIGKLLGDQTPQATLSCEKVSNSCSFQFWSAEEESFYCKLTDCKFEQDIKYDKNITSYDCNQIECKCYPGRLLCGKDGSVDLTEWFESKEEGRLFS</sequence>
<dbReference type="Gene3D" id="2.10.25.10">
    <property type="entry name" value="Laminin"/>
    <property type="match status" value="1"/>
</dbReference>
<evidence type="ECO:0000313" key="3">
    <source>
        <dbReference type="EMBL" id="KAJ3217311.1"/>
    </source>
</evidence>
<reference evidence="3" key="1">
    <citation type="submission" date="2020-05" db="EMBL/GenBank/DDBJ databases">
        <title>Phylogenomic resolution of chytrid fungi.</title>
        <authorList>
            <person name="Stajich J.E."/>
            <person name="Amses K."/>
            <person name="Simmons R."/>
            <person name="Seto K."/>
            <person name="Myers J."/>
            <person name="Bonds A."/>
            <person name="Quandt C.A."/>
            <person name="Barry K."/>
            <person name="Liu P."/>
            <person name="Grigoriev I."/>
            <person name="Longcore J.E."/>
            <person name="James T.Y."/>
        </authorList>
    </citation>
    <scope>NUCLEOTIDE SEQUENCE</scope>
    <source>
        <strain evidence="3">JEL0476</strain>
    </source>
</reference>
<proteinExistence type="predicted"/>
<keyword evidence="1" id="KW-0245">EGF-like domain</keyword>
<keyword evidence="1" id="KW-1015">Disulfide bond</keyword>